<comment type="similarity">
    <text evidence="3">Belongs to the glycosyltransferase group 1 family.</text>
</comment>
<dbReference type="AlphaFoldDB" id="A0A916NKG6"/>
<keyword evidence="3 6" id="KW-0808">Transferase</keyword>
<evidence type="ECO:0000313" key="7">
    <source>
        <dbReference type="Proteomes" id="UP000693996"/>
    </source>
</evidence>
<evidence type="ECO:0000256" key="3">
    <source>
        <dbReference type="RuleBase" id="RU365103"/>
    </source>
</evidence>
<gene>
    <name evidence="6" type="primary">waaA</name>
    <name evidence="6" type="ORF">MYVALT_G_02140</name>
</gene>
<protein>
    <recommendedName>
        <fullName evidence="3">3-deoxy-D-manno-octulosonic acid transferase</fullName>
        <shortName evidence="3">Kdo transferase</shortName>
        <ecNumber evidence="3">2.4.99.12</ecNumber>
    </recommendedName>
    <alternativeName>
        <fullName evidence="3">Lipid IV(A) 3-deoxy-D-manno-octulosonic acid transferase</fullName>
    </alternativeName>
</protein>
<evidence type="ECO:0000256" key="2">
    <source>
        <dbReference type="PIRSR" id="PIRSR639901-2"/>
    </source>
</evidence>
<dbReference type="GO" id="GO:0005886">
    <property type="term" value="C:plasma membrane"/>
    <property type="evidence" value="ECO:0007669"/>
    <property type="project" value="UniProtKB-SubCell"/>
</dbReference>
<keyword evidence="3" id="KW-1003">Cell membrane</keyword>
<evidence type="ECO:0000259" key="4">
    <source>
        <dbReference type="Pfam" id="PF00534"/>
    </source>
</evidence>
<evidence type="ECO:0000313" key="6">
    <source>
        <dbReference type="EMBL" id="CAG7597823.1"/>
    </source>
</evidence>
<keyword evidence="7" id="KW-1185">Reference proteome</keyword>
<feature type="domain" description="3-deoxy-D-manno-octulosonic-acid transferase N-terminal" evidence="5">
    <location>
        <begin position="34"/>
        <end position="211"/>
    </location>
</feature>
<feature type="site" description="Transition state stabilizer" evidence="2">
    <location>
        <position position="133"/>
    </location>
</feature>
<dbReference type="EMBL" id="OU343031">
    <property type="protein sequence ID" value="CAG7597823.1"/>
    <property type="molecule type" value="Genomic_DNA"/>
</dbReference>
<dbReference type="InterPro" id="IPR001296">
    <property type="entry name" value="Glyco_trans_1"/>
</dbReference>
<keyword evidence="3" id="KW-0448">Lipopolysaccharide biosynthesis</keyword>
<dbReference type="RefSeq" id="WP_216796498.1">
    <property type="nucleotide sequence ID" value="NZ_OU343031.1"/>
</dbReference>
<comment type="function">
    <text evidence="3">Involved in lipopolysaccharide (LPS) biosynthesis. Catalyzes the transfer of 3-deoxy-D-manno-octulosonate (Kdo) residue(s) from CMP-Kdo to lipid IV(A), the tetraacyldisaccharide-1,4'-bisphosphate precursor of lipid A.</text>
</comment>
<dbReference type="InterPro" id="IPR007507">
    <property type="entry name" value="Glycos_transf_N"/>
</dbReference>
<name>A0A916NKG6_9BURK</name>
<dbReference type="GO" id="GO:0009245">
    <property type="term" value="P:lipid A biosynthetic process"/>
    <property type="evidence" value="ECO:0007669"/>
    <property type="project" value="TreeGrafter"/>
</dbReference>
<dbReference type="PANTHER" id="PTHR42755:SF1">
    <property type="entry name" value="3-DEOXY-D-MANNO-OCTULOSONIC ACID TRANSFERASE, MITOCHONDRIAL-RELATED"/>
    <property type="match status" value="1"/>
</dbReference>
<dbReference type="NCBIfam" id="NF004386">
    <property type="entry name" value="PRK05749.1-2"/>
    <property type="match status" value="1"/>
</dbReference>
<dbReference type="KEGG" id="vtr:MYVALT_G_02140"/>
<comment type="catalytic activity">
    <reaction evidence="3">
        <text>lipid IVA (E. coli) + CMP-3-deoxy-beta-D-manno-octulosonate = alpha-Kdo-(2-&gt;6)-lipid IVA (E. coli) + CMP + H(+)</text>
        <dbReference type="Rhea" id="RHEA:28066"/>
        <dbReference type="ChEBI" id="CHEBI:15378"/>
        <dbReference type="ChEBI" id="CHEBI:58603"/>
        <dbReference type="ChEBI" id="CHEBI:60364"/>
        <dbReference type="ChEBI" id="CHEBI:60377"/>
        <dbReference type="ChEBI" id="CHEBI:85987"/>
        <dbReference type="EC" id="2.4.99.12"/>
    </reaction>
</comment>
<feature type="site" description="Transition state stabilizer" evidence="2">
    <location>
        <position position="209"/>
    </location>
</feature>
<keyword evidence="6" id="KW-0328">Glycosyltransferase</keyword>
<accession>A0A916NKG6</accession>
<feature type="active site" description="Proton acceptor" evidence="1">
    <location>
        <position position="63"/>
    </location>
</feature>
<comment type="pathway">
    <text evidence="3">Bacterial outer membrane biogenesis; LPS core biosynthesis.</text>
</comment>
<dbReference type="PANTHER" id="PTHR42755">
    <property type="entry name" value="3-DEOXY-MANNO-OCTULOSONATE CYTIDYLYLTRANSFERASE"/>
    <property type="match status" value="1"/>
</dbReference>
<evidence type="ECO:0000256" key="1">
    <source>
        <dbReference type="PIRSR" id="PIRSR639901-1"/>
    </source>
</evidence>
<comment type="subcellular location">
    <subcellularLocation>
        <location evidence="3">Cell membrane</location>
    </subcellularLocation>
</comment>
<dbReference type="Pfam" id="PF00534">
    <property type="entry name" value="Glycos_transf_1"/>
    <property type="match status" value="1"/>
</dbReference>
<feature type="domain" description="Glycosyl transferase family 1" evidence="4">
    <location>
        <begin position="304"/>
        <end position="407"/>
    </location>
</feature>
<dbReference type="InterPro" id="IPR039901">
    <property type="entry name" value="Kdotransferase"/>
</dbReference>
<sequence>MLKVLYRILWYIAAPLVVLRLLIRARHDRGYIEHISERFGYTASYTACNDLPLIWIHAVSLGETQAAQPLVKVLLDEYPSSRVLLTHMTPSGRALSQQLFGTRVLRCYLPYDMSGPVRRFLRAWRPALGIVMETEVWPTLIDECRNAGVPLVLTNARMSERSYYRALRLGAAMRQVFSGFTRVLAQSPSDARRLSTLGASNVVVVGNMKFDTEATPELVQRGQAWHIAIGHRPVWIAGSTCEGEEDLILNAYHQLGITDALLMIVPRHPWRFNKVAALVKRSGFKLARRSEWASTSLCEATTIKPLPDDIQVLLGDSMGEMRAYYTSADVAFIGGSLLPFGGHNLIEACAVGVPIVIGPYTFNFAQASIDAVTSGAALRVQDSATLAKAVRIVLTDRTRCVEMGAAGSAFAARHRGAVLRTVNALKMLLPARKLRPISERLDLVS</sequence>
<keyword evidence="3" id="KW-0472">Membrane</keyword>
<organism evidence="6 7">
    <name type="scientific">Candidatus Vallotiella hemipterorum</name>
    <dbReference type="NCBI Taxonomy" id="1177213"/>
    <lineage>
        <taxon>Bacteria</taxon>
        <taxon>Pseudomonadati</taxon>
        <taxon>Pseudomonadota</taxon>
        <taxon>Betaproteobacteria</taxon>
        <taxon>Burkholderiales</taxon>
        <taxon>Burkholderiaceae</taxon>
        <taxon>Candidatus Vallotiella</taxon>
    </lineage>
</organism>
<dbReference type="GO" id="GO:0043842">
    <property type="term" value="F:Kdo transferase activity"/>
    <property type="evidence" value="ECO:0007669"/>
    <property type="project" value="UniProtKB-EC"/>
</dbReference>
<dbReference type="GO" id="GO:0009244">
    <property type="term" value="P:lipopolysaccharide core region biosynthetic process"/>
    <property type="evidence" value="ECO:0007669"/>
    <property type="project" value="UniProtKB-UniRule"/>
</dbReference>
<dbReference type="EC" id="2.4.99.12" evidence="3"/>
<dbReference type="Proteomes" id="UP000693996">
    <property type="component" value="Chromosome"/>
</dbReference>
<reference evidence="6 7" key="1">
    <citation type="submission" date="2021-06" db="EMBL/GenBank/DDBJ databases">
        <authorList>
            <person name="Szabo G."/>
        </authorList>
    </citation>
    <scope>NUCLEOTIDE SEQUENCE [LARGE SCALE GENOMIC DNA]</scope>
    <source>
        <strain evidence="6">MYVALT</strain>
    </source>
</reference>
<evidence type="ECO:0000259" key="5">
    <source>
        <dbReference type="Pfam" id="PF04413"/>
    </source>
</evidence>
<dbReference type="Pfam" id="PF04413">
    <property type="entry name" value="Glycos_transf_N"/>
    <property type="match status" value="1"/>
</dbReference>
<proteinExistence type="inferred from homology"/>